<feature type="domain" description="AraC effector-binding" evidence="1">
    <location>
        <begin position="54"/>
        <end position="204"/>
    </location>
</feature>
<accession>A0A518BZU4</accession>
<dbReference type="SMART" id="SM00871">
    <property type="entry name" value="AraC_E_bind"/>
    <property type="match status" value="1"/>
</dbReference>
<evidence type="ECO:0000259" key="1">
    <source>
        <dbReference type="SMART" id="SM00871"/>
    </source>
</evidence>
<dbReference type="SUPFAM" id="SSF55136">
    <property type="entry name" value="Probable bacterial effector-binding domain"/>
    <property type="match status" value="1"/>
</dbReference>
<dbReference type="Proteomes" id="UP000320386">
    <property type="component" value="Chromosome"/>
</dbReference>
<dbReference type="OrthoDB" id="6003696at2"/>
<sequence length="204" mass="22386">MNNKVVSWIVALVLVVVSAGVLVMSVPGVREVVLGGASVRTSTTNPQDYDLTEPQVTVLEGAEYFLFGEAETTLNSMGETMDQKFWPLVRMIEEQKLDPEGDVVFVYLGATGEPDDPFTLRMGFPVVAGTKAPEGFRIDRLPDLRCVKADFTGHIEGVGHAYSKIMPALFQSGHQPSGETREVYREWHGPDSVDNRVDLCVGIQ</sequence>
<dbReference type="Gene3D" id="3.20.80.10">
    <property type="entry name" value="Regulatory factor, effector binding domain"/>
    <property type="match status" value="1"/>
</dbReference>
<dbReference type="AlphaFoldDB" id="A0A518BZU4"/>
<evidence type="ECO:0000313" key="3">
    <source>
        <dbReference type="Proteomes" id="UP000320386"/>
    </source>
</evidence>
<dbReference type="EMBL" id="CP036280">
    <property type="protein sequence ID" value="QDU72498.1"/>
    <property type="molecule type" value="Genomic_DNA"/>
</dbReference>
<keyword evidence="3" id="KW-1185">Reference proteome</keyword>
<name>A0A518BZU4_9BACT</name>
<dbReference type="InterPro" id="IPR010499">
    <property type="entry name" value="AraC_E-bd"/>
</dbReference>
<gene>
    <name evidence="2" type="ORF">Pan265_23640</name>
</gene>
<dbReference type="KEGG" id="mcad:Pan265_23640"/>
<organism evidence="2 3">
    <name type="scientific">Mucisphaera calidilacus</name>
    <dbReference type="NCBI Taxonomy" id="2527982"/>
    <lineage>
        <taxon>Bacteria</taxon>
        <taxon>Pseudomonadati</taxon>
        <taxon>Planctomycetota</taxon>
        <taxon>Phycisphaerae</taxon>
        <taxon>Phycisphaerales</taxon>
        <taxon>Phycisphaeraceae</taxon>
        <taxon>Mucisphaera</taxon>
    </lineage>
</organism>
<dbReference type="Pfam" id="PF06445">
    <property type="entry name" value="GyrI-like"/>
    <property type="match status" value="1"/>
</dbReference>
<dbReference type="InterPro" id="IPR011256">
    <property type="entry name" value="Reg_factor_effector_dom_sf"/>
</dbReference>
<evidence type="ECO:0000313" key="2">
    <source>
        <dbReference type="EMBL" id="QDU72498.1"/>
    </source>
</evidence>
<proteinExistence type="predicted"/>
<protein>
    <submittedName>
        <fullName evidence="2">Bacterial transcription activator, effector binding domain</fullName>
    </submittedName>
</protein>
<reference evidence="2 3" key="1">
    <citation type="submission" date="2019-02" db="EMBL/GenBank/DDBJ databases">
        <title>Deep-cultivation of Planctomycetes and their phenomic and genomic characterization uncovers novel biology.</title>
        <authorList>
            <person name="Wiegand S."/>
            <person name="Jogler M."/>
            <person name="Boedeker C."/>
            <person name="Pinto D."/>
            <person name="Vollmers J."/>
            <person name="Rivas-Marin E."/>
            <person name="Kohn T."/>
            <person name="Peeters S.H."/>
            <person name="Heuer A."/>
            <person name="Rast P."/>
            <person name="Oberbeckmann S."/>
            <person name="Bunk B."/>
            <person name="Jeske O."/>
            <person name="Meyerdierks A."/>
            <person name="Storesund J.E."/>
            <person name="Kallscheuer N."/>
            <person name="Luecker S."/>
            <person name="Lage O.M."/>
            <person name="Pohl T."/>
            <person name="Merkel B.J."/>
            <person name="Hornburger P."/>
            <person name="Mueller R.-W."/>
            <person name="Bruemmer F."/>
            <person name="Labrenz M."/>
            <person name="Spormann A.M."/>
            <person name="Op den Camp H."/>
            <person name="Overmann J."/>
            <person name="Amann R."/>
            <person name="Jetten M.S.M."/>
            <person name="Mascher T."/>
            <person name="Medema M.H."/>
            <person name="Devos D.P."/>
            <person name="Kaster A.-K."/>
            <person name="Ovreas L."/>
            <person name="Rohde M."/>
            <person name="Galperin M.Y."/>
            <person name="Jogler C."/>
        </authorList>
    </citation>
    <scope>NUCLEOTIDE SEQUENCE [LARGE SCALE GENOMIC DNA]</scope>
    <source>
        <strain evidence="2 3">Pan265</strain>
    </source>
</reference>
<dbReference type="RefSeq" id="WP_145446668.1">
    <property type="nucleotide sequence ID" value="NZ_CP036280.1"/>
</dbReference>
<dbReference type="InterPro" id="IPR029442">
    <property type="entry name" value="GyrI-like"/>
</dbReference>